<name>A0ABY1M2Q1_9BACL</name>
<proteinExistence type="predicted"/>
<dbReference type="EMBL" id="FXAE01000034">
    <property type="protein sequence ID" value="SMF43216.1"/>
    <property type="molecule type" value="Genomic_DNA"/>
</dbReference>
<feature type="region of interest" description="Disordered" evidence="1">
    <location>
        <begin position="1"/>
        <end position="31"/>
    </location>
</feature>
<organism evidence="2 3">
    <name type="scientific">Paenibacillus barengoltzii J12</name>
    <dbReference type="NCBI Taxonomy" id="935846"/>
    <lineage>
        <taxon>Bacteria</taxon>
        <taxon>Bacillati</taxon>
        <taxon>Bacillota</taxon>
        <taxon>Bacilli</taxon>
        <taxon>Bacillales</taxon>
        <taxon>Paenibacillaceae</taxon>
        <taxon>Paenibacillus</taxon>
    </lineage>
</organism>
<evidence type="ECO:0000256" key="1">
    <source>
        <dbReference type="SAM" id="MobiDB-lite"/>
    </source>
</evidence>
<evidence type="ECO:0000313" key="3">
    <source>
        <dbReference type="Proteomes" id="UP000192939"/>
    </source>
</evidence>
<feature type="compositionally biased region" description="Basic and acidic residues" evidence="1">
    <location>
        <begin position="1"/>
        <end position="15"/>
    </location>
</feature>
<sequence>MFERSHLKNRQEHGFSSHASKVRRAAFERESDDTAVIADCIEAN</sequence>
<accession>A0ABY1M2Q1</accession>
<keyword evidence="3" id="KW-1185">Reference proteome</keyword>
<evidence type="ECO:0000313" key="2">
    <source>
        <dbReference type="EMBL" id="SMF43216.1"/>
    </source>
</evidence>
<comment type="caution">
    <text evidence="2">The sequence shown here is derived from an EMBL/GenBank/DDBJ whole genome shotgun (WGS) entry which is preliminary data.</text>
</comment>
<gene>
    <name evidence="2" type="ORF">SAMN02744124_03045</name>
</gene>
<dbReference type="Proteomes" id="UP000192939">
    <property type="component" value="Unassembled WGS sequence"/>
</dbReference>
<protein>
    <submittedName>
        <fullName evidence="2">Uncharacterized protein</fullName>
    </submittedName>
</protein>
<reference evidence="2 3" key="1">
    <citation type="submission" date="2017-04" db="EMBL/GenBank/DDBJ databases">
        <authorList>
            <person name="Varghese N."/>
            <person name="Submissions S."/>
        </authorList>
    </citation>
    <scope>NUCLEOTIDE SEQUENCE [LARGE SCALE GENOMIC DNA]</scope>
    <source>
        <strain evidence="2 3">J12</strain>
    </source>
</reference>